<feature type="transmembrane region" description="Helical" evidence="8">
    <location>
        <begin position="375"/>
        <end position="396"/>
    </location>
</feature>
<dbReference type="InterPro" id="IPR023408">
    <property type="entry name" value="MscS_beta-dom_sf"/>
</dbReference>
<dbReference type="Proteomes" id="UP000270342">
    <property type="component" value="Unassembled WGS sequence"/>
</dbReference>
<dbReference type="GO" id="GO:0008381">
    <property type="term" value="F:mechanosensitive monoatomic ion channel activity"/>
    <property type="evidence" value="ECO:0007669"/>
    <property type="project" value="InterPro"/>
</dbReference>
<dbReference type="Gene3D" id="2.30.30.60">
    <property type="match status" value="1"/>
</dbReference>
<keyword evidence="3" id="KW-1003">Cell membrane</keyword>
<dbReference type="InterPro" id="IPR049278">
    <property type="entry name" value="MS_channel_C"/>
</dbReference>
<comment type="caution">
    <text evidence="12">The sequence shown here is derived from an EMBL/GenBank/DDBJ whole genome shotgun (WGS) entry which is preliminary data.</text>
</comment>
<name>A0A494X2X5_9BURK</name>
<feature type="compositionally biased region" description="Low complexity" evidence="7">
    <location>
        <begin position="857"/>
        <end position="866"/>
    </location>
</feature>
<keyword evidence="13" id="KW-1185">Reference proteome</keyword>
<dbReference type="InterPro" id="IPR045276">
    <property type="entry name" value="YbiO_bact"/>
</dbReference>
<dbReference type="Pfam" id="PF00924">
    <property type="entry name" value="MS_channel_2nd"/>
    <property type="match status" value="1"/>
</dbReference>
<feature type="domain" description="Mechanosensitive ion channel MscS" evidence="10">
    <location>
        <begin position="647"/>
        <end position="710"/>
    </location>
</feature>
<dbReference type="InterPro" id="IPR010920">
    <property type="entry name" value="LSM_dom_sf"/>
</dbReference>
<feature type="transmembrane region" description="Helical" evidence="8">
    <location>
        <begin position="454"/>
        <end position="478"/>
    </location>
</feature>
<dbReference type="SUPFAM" id="SSF82861">
    <property type="entry name" value="Mechanosensitive channel protein MscS (YggB), transmembrane region"/>
    <property type="match status" value="1"/>
</dbReference>
<feature type="region of interest" description="Disordered" evidence="7">
    <location>
        <begin position="207"/>
        <end position="227"/>
    </location>
</feature>
<dbReference type="GO" id="GO:0005886">
    <property type="term" value="C:plasma membrane"/>
    <property type="evidence" value="ECO:0007669"/>
    <property type="project" value="UniProtKB-SubCell"/>
</dbReference>
<feature type="transmembrane region" description="Helical" evidence="8">
    <location>
        <begin position="348"/>
        <end position="369"/>
    </location>
</feature>
<evidence type="ECO:0000256" key="4">
    <source>
        <dbReference type="ARBA" id="ARBA00022692"/>
    </source>
</evidence>
<dbReference type="OrthoDB" id="6500477at2"/>
<feature type="transmembrane region" description="Helical" evidence="8">
    <location>
        <begin position="416"/>
        <end position="442"/>
    </location>
</feature>
<dbReference type="Gene3D" id="3.30.70.100">
    <property type="match status" value="1"/>
</dbReference>
<evidence type="ECO:0000313" key="13">
    <source>
        <dbReference type="Proteomes" id="UP000270342"/>
    </source>
</evidence>
<dbReference type="PANTHER" id="PTHR30460">
    <property type="entry name" value="MODERATE CONDUCTANCE MECHANOSENSITIVE CHANNEL YBIO"/>
    <property type="match status" value="1"/>
</dbReference>
<feature type="compositionally biased region" description="Basic and acidic residues" evidence="7">
    <location>
        <begin position="208"/>
        <end position="224"/>
    </location>
</feature>
<evidence type="ECO:0000256" key="3">
    <source>
        <dbReference type="ARBA" id="ARBA00022475"/>
    </source>
</evidence>
<sequence length="872" mass="93361">MSRFLAVVVVLFSILSVAPRVSAQSAASSATPSATPSAAASGALLTPEQARDALAVLNDPKRRAQVEDTLRAVAAANTLAAPAAASAPEPASSAAASAPVAASGVAAAFKSNSLVTQVSRQLAHWASMVGHETRRSMSTLLDIHSATLWWTAHTATPEGRTALWQTFWIVIASLVPAWAIEWGLLRLTLRPRTAIIQRANAAAAADANAERHDAELTPDEREQAQGEQISEALRHDGGHAPHLRLTHLAIGKRHAVRHWSLLRRVPAALLNAVLGTVPVIGFALCASLLMSILADDGSAAEEIASSLVDIYVICRAVLIVGNLFFAPYARGLRLWRVGDDTALFVRRWVRRIVAVVGVGSALAEAPLPLGLTLDAHAAIMKLVALIAHVMVAIVILQCRRPVARWLRETSAHSQTLAYLGNWLADIWAGVAIFFVLALWLIWALDVNNGFETLVHLGGVSLLVLVLARVIAIVSLGALAHVFRANQNDDTDDASVSRDGQSIVQRRAYRYYPMLQRSLSMLIGIVALLTLLDIWGIHLLRFLVANPIGHRLISALVTIAVAAAIAVIIWEATNILFERRLRKWTERGEFIRATRLRTLLPMLRSALLVAIALVVGLTGLSQIGVNTAPLLASASIFGVALGFGSQKLVQDFITGIFLLMENAMQVGDYVTVAGVSGTVEYLSIRTVRLRGSDGSLFTVPFSSVTTVNNVNRGIGNAAVRVSIAYGADVDRAIDTLKQIGASLREDPLFKDGILADFSFWGVDSVDGSAVTLAGQIQCRDTMRWPVQREFNRRILARFSEVGIEIANPLRNVMMPPRAARSDIEADAGTDTRGGADAHPGARIDASAGTHADADADADTTARGQTAGPRRTQP</sequence>
<dbReference type="SUPFAM" id="SSF82689">
    <property type="entry name" value="Mechanosensitive channel protein MscS (YggB), C-terminal domain"/>
    <property type="match status" value="1"/>
</dbReference>
<evidence type="ECO:0000256" key="1">
    <source>
        <dbReference type="ARBA" id="ARBA00004651"/>
    </source>
</evidence>
<reference evidence="12 13" key="1">
    <citation type="submission" date="2018-10" db="EMBL/GenBank/DDBJ databases">
        <title>Robbsia sp. DHC34, isolated from soil.</title>
        <authorList>
            <person name="Gao Z.-H."/>
            <person name="Qiu L.-H."/>
        </authorList>
    </citation>
    <scope>NUCLEOTIDE SEQUENCE [LARGE SCALE GENOMIC DNA]</scope>
    <source>
        <strain evidence="12 13">DHC34</strain>
    </source>
</reference>
<feature type="transmembrane region" description="Helical" evidence="8">
    <location>
        <begin position="267"/>
        <end position="290"/>
    </location>
</feature>
<evidence type="ECO:0000259" key="10">
    <source>
        <dbReference type="Pfam" id="PF00924"/>
    </source>
</evidence>
<dbReference type="Pfam" id="PF21082">
    <property type="entry name" value="MS_channel_3rd"/>
    <property type="match status" value="1"/>
</dbReference>
<gene>
    <name evidence="12" type="ORF">D7S86_26810</name>
</gene>
<evidence type="ECO:0000256" key="8">
    <source>
        <dbReference type="SAM" id="Phobius"/>
    </source>
</evidence>
<dbReference type="RefSeq" id="WP_121091169.1">
    <property type="nucleotide sequence ID" value="NZ_RBZU01000018.1"/>
</dbReference>
<feature type="transmembrane region" description="Helical" evidence="8">
    <location>
        <begin position="310"/>
        <end position="328"/>
    </location>
</feature>
<feature type="transmembrane region" description="Helical" evidence="8">
    <location>
        <begin position="551"/>
        <end position="576"/>
    </location>
</feature>
<dbReference type="InterPro" id="IPR011014">
    <property type="entry name" value="MscS_channel_TM-2"/>
</dbReference>
<feature type="signal peptide" evidence="9">
    <location>
        <begin position="1"/>
        <end position="23"/>
    </location>
</feature>
<feature type="transmembrane region" description="Helical" evidence="8">
    <location>
        <begin position="597"/>
        <end position="616"/>
    </location>
</feature>
<evidence type="ECO:0000313" key="12">
    <source>
        <dbReference type="EMBL" id="RKP45047.1"/>
    </source>
</evidence>
<dbReference type="AlphaFoldDB" id="A0A494X2X5"/>
<comment type="subcellular location">
    <subcellularLocation>
        <location evidence="1">Cell membrane</location>
        <topology evidence="1">Multi-pass membrane protein</topology>
    </subcellularLocation>
</comment>
<evidence type="ECO:0000256" key="6">
    <source>
        <dbReference type="ARBA" id="ARBA00023136"/>
    </source>
</evidence>
<feature type="region of interest" description="Disordered" evidence="7">
    <location>
        <begin position="825"/>
        <end position="872"/>
    </location>
</feature>
<evidence type="ECO:0000259" key="11">
    <source>
        <dbReference type="Pfam" id="PF21082"/>
    </source>
</evidence>
<proteinExistence type="inferred from homology"/>
<organism evidence="12 13">
    <name type="scientific">Pararobbsia silviterrae</name>
    <dbReference type="NCBI Taxonomy" id="1792498"/>
    <lineage>
        <taxon>Bacteria</taxon>
        <taxon>Pseudomonadati</taxon>
        <taxon>Pseudomonadota</taxon>
        <taxon>Betaproteobacteria</taxon>
        <taxon>Burkholderiales</taxon>
        <taxon>Burkholderiaceae</taxon>
        <taxon>Pararobbsia</taxon>
    </lineage>
</organism>
<accession>A0A494X2X5</accession>
<dbReference type="InterPro" id="IPR006685">
    <property type="entry name" value="MscS_channel_2nd"/>
</dbReference>
<keyword evidence="9" id="KW-0732">Signal</keyword>
<dbReference type="PANTHER" id="PTHR30460:SF0">
    <property type="entry name" value="MODERATE CONDUCTANCE MECHANOSENSITIVE CHANNEL YBIO"/>
    <property type="match status" value="1"/>
</dbReference>
<keyword evidence="5 8" id="KW-1133">Transmembrane helix</keyword>
<evidence type="ECO:0000256" key="2">
    <source>
        <dbReference type="ARBA" id="ARBA00008017"/>
    </source>
</evidence>
<evidence type="ECO:0000256" key="5">
    <source>
        <dbReference type="ARBA" id="ARBA00022989"/>
    </source>
</evidence>
<evidence type="ECO:0000256" key="9">
    <source>
        <dbReference type="SAM" id="SignalP"/>
    </source>
</evidence>
<feature type="chain" id="PRO_5019773580" evidence="9">
    <location>
        <begin position="24"/>
        <end position="872"/>
    </location>
</feature>
<dbReference type="EMBL" id="RBZU01000018">
    <property type="protein sequence ID" value="RKP45047.1"/>
    <property type="molecule type" value="Genomic_DNA"/>
</dbReference>
<keyword evidence="6 8" id="KW-0472">Membrane</keyword>
<feature type="domain" description="Mechanosensitive ion channel MscS C-terminal" evidence="11">
    <location>
        <begin position="718"/>
        <end position="804"/>
    </location>
</feature>
<keyword evidence="4 8" id="KW-0812">Transmembrane</keyword>
<feature type="transmembrane region" description="Helical" evidence="8">
    <location>
        <begin position="162"/>
        <end position="185"/>
    </location>
</feature>
<dbReference type="SUPFAM" id="SSF50182">
    <property type="entry name" value="Sm-like ribonucleoproteins"/>
    <property type="match status" value="1"/>
</dbReference>
<dbReference type="Gene3D" id="1.10.287.1260">
    <property type="match status" value="1"/>
</dbReference>
<evidence type="ECO:0000256" key="7">
    <source>
        <dbReference type="SAM" id="MobiDB-lite"/>
    </source>
</evidence>
<comment type="similarity">
    <text evidence="2">Belongs to the MscS (TC 1.A.23) family.</text>
</comment>
<feature type="transmembrane region" description="Helical" evidence="8">
    <location>
        <begin position="518"/>
        <end position="539"/>
    </location>
</feature>
<protein>
    <submittedName>
        <fullName evidence="12">Mechanosensitive ion channel protein</fullName>
    </submittedName>
</protein>
<dbReference type="InterPro" id="IPR011066">
    <property type="entry name" value="MscS_channel_C_sf"/>
</dbReference>